<organism evidence="1 2">
    <name type="scientific">Iris pallida</name>
    <name type="common">Sweet iris</name>
    <dbReference type="NCBI Taxonomy" id="29817"/>
    <lineage>
        <taxon>Eukaryota</taxon>
        <taxon>Viridiplantae</taxon>
        <taxon>Streptophyta</taxon>
        <taxon>Embryophyta</taxon>
        <taxon>Tracheophyta</taxon>
        <taxon>Spermatophyta</taxon>
        <taxon>Magnoliopsida</taxon>
        <taxon>Liliopsida</taxon>
        <taxon>Asparagales</taxon>
        <taxon>Iridaceae</taxon>
        <taxon>Iridoideae</taxon>
        <taxon>Irideae</taxon>
        <taxon>Iris</taxon>
    </lineage>
</organism>
<proteinExistence type="predicted"/>
<evidence type="ECO:0000313" key="1">
    <source>
        <dbReference type="EMBL" id="KAJ6820597.1"/>
    </source>
</evidence>
<keyword evidence="2" id="KW-1185">Reference proteome</keyword>
<evidence type="ECO:0000313" key="2">
    <source>
        <dbReference type="Proteomes" id="UP001140949"/>
    </source>
</evidence>
<dbReference type="EMBL" id="JANAVB010025458">
    <property type="protein sequence ID" value="KAJ6820597.1"/>
    <property type="molecule type" value="Genomic_DNA"/>
</dbReference>
<dbReference type="Proteomes" id="UP001140949">
    <property type="component" value="Unassembled WGS sequence"/>
</dbReference>
<protein>
    <submittedName>
        <fullName evidence="1">Protein argonaute 7</fullName>
    </submittedName>
</protein>
<sequence length="320" mass="35740">MGYRRVDDRPRRYVLFGQLMPRRPLLLLLRQEEPRVVPLLNHRERDLRFVAFESRTSRGNSPQLFLEDLAELRLAHPVPKEDDPAGKPAEKMGEVLQQLPHHLLQVLDDLLPMGLRSHPGDVLIRRGPVHAADHRGDRGAGIVEGVRVRDVRAHEDHRLVVGEEPGDLAGQGVVEDHIAPAGLRVDLQRQVGQELRGQLAEIRVQAALAQDADLRLGNPLQVAVPSVLLLHHAYEKLEAPRRSLVHLPQLALEERHVVQQLDRFEDRSDDRAPVEQYPELLATVRELFDEPGNGGALFLGAAEADQSPPADLGPFGDMAV</sequence>
<dbReference type="AlphaFoldDB" id="A0AAX6FWD4"/>
<comment type="caution">
    <text evidence="1">The sequence shown here is derived from an EMBL/GenBank/DDBJ whole genome shotgun (WGS) entry which is preliminary data.</text>
</comment>
<gene>
    <name evidence="1" type="ORF">M6B38_397750</name>
</gene>
<accession>A0AAX6FWD4</accession>
<name>A0AAX6FWD4_IRIPA</name>
<reference evidence="1" key="2">
    <citation type="submission" date="2023-04" db="EMBL/GenBank/DDBJ databases">
        <authorList>
            <person name="Bruccoleri R.E."/>
            <person name="Oakeley E.J."/>
            <person name="Faust A.-M."/>
            <person name="Dessus-Babus S."/>
            <person name="Altorfer M."/>
            <person name="Burckhardt D."/>
            <person name="Oertli M."/>
            <person name="Naumann U."/>
            <person name="Petersen F."/>
            <person name="Wong J."/>
        </authorList>
    </citation>
    <scope>NUCLEOTIDE SEQUENCE</scope>
    <source>
        <strain evidence="1">GSM-AAB239-AS_SAM_17_03QT</strain>
        <tissue evidence="1">Leaf</tissue>
    </source>
</reference>
<reference evidence="1" key="1">
    <citation type="journal article" date="2023" name="GigaByte">
        <title>Genome assembly of the bearded iris, Iris pallida Lam.</title>
        <authorList>
            <person name="Bruccoleri R.E."/>
            <person name="Oakeley E.J."/>
            <person name="Faust A.M.E."/>
            <person name="Altorfer M."/>
            <person name="Dessus-Babus S."/>
            <person name="Burckhardt D."/>
            <person name="Oertli M."/>
            <person name="Naumann U."/>
            <person name="Petersen F."/>
            <person name="Wong J."/>
        </authorList>
    </citation>
    <scope>NUCLEOTIDE SEQUENCE</scope>
    <source>
        <strain evidence="1">GSM-AAB239-AS_SAM_17_03QT</strain>
    </source>
</reference>